<accession>A0A4C1V4H1</accession>
<dbReference type="EMBL" id="BGZK01000277">
    <property type="protein sequence ID" value="GBP33681.1"/>
    <property type="molecule type" value="Genomic_DNA"/>
</dbReference>
<dbReference type="PROSITE" id="PS51257">
    <property type="entry name" value="PROKAR_LIPOPROTEIN"/>
    <property type="match status" value="1"/>
</dbReference>
<gene>
    <name evidence="1" type="ORF">EVAR_16719_1</name>
</gene>
<keyword evidence="2" id="KW-1185">Reference proteome</keyword>
<evidence type="ECO:0000313" key="1">
    <source>
        <dbReference type="EMBL" id="GBP33681.1"/>
    </source>
</evidence>
<evidence type="ECO:0000313" key="2">
    <source>
        <dbReference type="Proteomes" id="UP000299102"/>
    </source>
</evidence>
<reference evidence="1 2" key="1">
    <citation type="journal article" date="2019" name="Commun. Biol.">
        <title>The bagworm genome reveals a unique fibroin gene that provides high tensile strength.</title>
        <authorList>
            <person name="Kono N."/>
            <person name="Nakamura H."/>
            <person name="Ohtoshi R."/>
            <person name="Tomita M."/>
            <person name="Numata K."/>
            <person name="Arakawa K."/>
        </authorList>
    </citation>
    <scope>NUCLEOTIDE SEQUENCE [LARGE SCALE GENOMIC DNA]</scope>
</reference>
<name>A0A4C1V4H1_EUMVA</name>
<comment type="caution">
    <text evidence="1">The sequence shown here is derived from an EMBL/GenBank/DDBJ whole genome shotgun (WGS) entry which is preliminary data.</text>
</comment>
<proteinExistence type="predicted"/>
<protein>
    <submittedName>
        <fullName evidence="1">Uncharacterized protein</fullName>
    </submittedName>
</protein>
<dbReference type="Proteomes" id="UP000299102">
    <property type="component" value="Unassembled WGS sequence"/>
</dbReference>
<dbReference type="AlphaFoldDB" id="A0A4C1V4H1"/>
<sequence>MPILRHCNAFVINFTAVVSCVVLNSNLKRFTILRERGGGQRERETEKKAHPTVGCSFEQGLLSHCGIEARLTDVVSDAVTTYVTDGLTYSLRFRGSANISSRVSVTEAITSVGSPQRARDESDIGMASSFSCRAKMLKRTAPPPRSKLKRIITDRNANLPQRGHPRINIEEDVERKINFKSDFLSHVTLKGDDGRGAKGVVYTIYGVERYSEMPVYRHKQRRSTCGTMDCGVLQLASTGMAAISLLSFAPRSRRSIRRLERPGSALDVGVDDELWGFAFEMNHRCCYCSRPAALTTAAEMRPLSKHKLLLSSRRATQ</sequence>
<organism evidence="1 2">
    <name type="scientific">Eumeta variegata</name>
    <name type="common">Bagworm moth</name>
    <name type="synonym">Eumeta japonica</name>
    <dbReference type="NCBI Taxonomy" id="151549"/>
    <lineage>
        <taxon>Eukaryota</taxon>
        <taxon>Metazoa</taxon>
        <taxon>Ecdysozoa</taxon>
        <taxon>Arthropoda</taxon>
        <taxon>Hexapoda</taxon>
        <taxon>Insecta</taxon>
        <taxon>Pterygota</taxon>
        <taxon>Neoptera</taxon>
        <taxon>Endopterygota</taxon>
        <taxon>Lepidoptera</taxon>
        <taxon>Glossata</taxon>
        <taxon>Ditrysia</taxon>
        <taxon>Tineoidea</taxon>
        <taxon>Psychidae</taxon>
        <taxon>Oiketicinae</taxon>
        <taxon>Eumeta</taxon>
    </lineage>
</organism>